<accession>A0A915L8L4</accession>
<dbReference type="Proteomes" id="UP000887565">
    <property type="component" value="Unplaced"/>
</dbReference>
<sequence length="155" mass="18422">MESLILLIQHQIYSHGSQLHFDFRYIICGNQCRTNELTSQCGEESNRVLIEFYRRIVSSLKQIAVEIYRWFNAVTKDVNSSKTRATKHFTSLIRFMSDRNLTRGDYCVQGCLKEKMIPREVREFFDDVARDVFRRQNSTNIRQIFNATMLDWYCG</sequence>
<name>A0A915L8L4_ROMCU</name>
<protein>
    <submittedName>
        <fullName evidence="2">Uncharacterized protein</fullName>
    </submittedName>
</protein>
<dbReference type="WBParaSite" id="nRc.2.0.1.t47455-RA">
    <property type="protein sequence ID" value="nRc.2.0.1.t47455-RA"/>
    <property type="gene ID" value="nRc.2.0.1.g47455"/>
</dbReference>
<keyword evidence="1" id="KW-1185">Reference proteome</keyword>
<reference evidence="2" key="1">
    <citation type="submission" date="2022-11" db="UniProtKB">
        <authorList>
            <consortium name="WormBaseParasite"/>
        </authorList>
    </citation>
    <scope>IDENTIFICATION</scope>
</reference>
<dbReference type="AlphaFoldDB" id="A0A915L8L4"/>
<evidence type="ECO:0000313" key="2">
    <source>
        <dbReference type="WBParaSite" id="nRc.2.0.1.t47455-RA"/>
    </source>
</evidence>
<organism evidence="1 2">
    <name type="scientific">Romanomermis culicivorax</name>
    <name type="common">Nematode worm</name>
    <dbReference type="NCBI Taxonomy" id="13658"/>
    <lineage>
        <taxon>Eukaryota</taxon>
        <taxon>Metazoa</taxon>
        <taxon>Ecdysozoa</taxon>
        <taxon>Nematoda</taxon>
        <taxon>Enoplea</taxon>
        <taxon>Dorylaimia</taxon>
        <taxon>Mermithida</taxon>
        <taxon>Mermithoidea</taxon>
        <taxon>Mermithidae</taxon>
        <taxon>Romanomermis</taxon>
    </lineage>
</organism>
<proteinExistence type="predicted"/>
<evidence type="ECO:0000313" key="1">
    <source>
        <dbReference type="Proteomes" id="UP000887565"/>
    </source>
</evidence>